<dbReference type="InterPro" id="IPR026992">
    <property type="entry name" value="DIOX_N"/>
</dbReference>
<comment type="similarity">
    <text evidence="1 2">Belongs to the iron/ascorbate-dependent oxidoreductase family.</text>
</comment>
<dbReference type="OrthoDB" id="406156at2759"/>
<dbReference type="InterPro" id="IPR050231">
    <property type="entry name" value="Iron_ascorbate_oxido_reductase"/>
</dbReference>
<evidence type="ECO:0000256" key="1">
    <source>
        <dbReference type="ARBA" id="ARBA00008056"/>
    </source>
</evidence>
<dbReference type="Pfam" id="PF14226">
    <property type="entry name" value="DIOX_N"/>
    <property type="match status" value="1"/>
</dbReference>
<dbReference type="PRINTS" id="PR00682">
    <property type="entry name" value="IPNSYNTHASE"/>
</dbReference>
<dbReference type="GO" id="GO:0044283">
    <property type="term" value="P:small molecule biosynthetic process"/>
    <property type="evidence" value="ECO:0007669"/>
    <property type="project" value="UniProtKB-ARBA"/>
</dbReference>
<keyword evidence="2" id="KW-0560">Oxidoreductase</keyword>
<dbReference type="Gene3D" id="2.60.120.330">
    <property type="entry name" value="B-lactam Antibiotic, Isopenicillin N Synthase, Chain"/>
    <property type="match status" value="1"/>
</dbReference>
<accession>A0A2T3AK60</accession>
<dbReference type="STRING" id="2025994.A0A2T3AK60"/>
<feature type="domain" description="Fe2OG dioxygenase" evidence="3">
    <location>
        <begin position="196"/>
        <end position="304"/>
    </location>
</feature>
<sequence length="377" mass="42388">MSTTATTATTTQTLSWTKPPISKTEGNWADLVTLDLSDFEKAGGKQKLAAEFTRAIEEVGFFYVKNYGLTDVQVERQFAIGQALLSLPEPEKLRYRANMEAGEYNGYKPAGTRELVPGVRDNYELYNVPKFTAAHAGMAHPDLLKEYWDEVEQFSRHVHEVIVCRLLVVFALALGLEGEDEEWFVKRHRYEAESACHLRYMKYLVRSKEENEKCGGVWLKGHSDLGSLTLLFYQPIGGLQVLAKDGSWKDVRMVPGTLTVNLADALHFLTNGYLKSSIHRVVAPPSDQQHVERLRLIYVVRIEDDTDMVPIETSPVLREKGLLGNKVLSEDGRPIKAGDWVKQRVIKNIGPGTSTAEGDNADKEVEIVKGVKVKYFD</sequence>
<dbReference type="InterPro" id="IPR005123">
    <property type="entry name" value="Oxoglu/Fe-dep_dioxygenase_dom"/>
</dbReference>
<dbReference type="GO" id="GO:0016491">
    <property type="term" value="F:oxidoreductase activity"/>
    <property type="evidence" value="ECO:0007669"/>
    <property type="project" value="UniProtKB-KW"/>
</dbReference>
<evidence type="ECO:0000259" key="3">
    <source>
        <dbReference type="PROSITE" id="PS51471"/>
    </source>
</evidence>
<keyword evidence="2" id="KW-0479">Metal-binding</keyword>
<organism evidence="4 5">
    <name type="scientific">Coniella lustricola</name>
    <dbReference type="NCBI Taxonomy" id="2025994"/>
    <lineage>
        <taxon>Eukaryota</taxon>
        <taxon>Fungi</taxon>
        <taxon>Dikarya</taxon>
        <taxon>Ascomycota</taxon>
        <taxon>Pezizomycotina</taxon>
        <taxon>Sordariomycetes</taxon>
        <taxon>Sordariomycetidae</taxon>
        <taxon>Diaporthales</taxon>
        <taxon>Schizoparmaceae</taxon>
        <taxon>Coniella</taxon>
    </lineage>
</organism>
<dbReference type="InParanoid" id="A0A2T3AK60"/>
<reference evidence="4 5" key="1">
    <citation type="journal article" date="2018" name="Mycol. Prog.">
        <title>Coniella lustricola, a new species from submerged detritus.</title>
        <authorList>
            <person name="Raudabaugh D.B."/>
            <person name="Iturriaga T."/>
            <person name="Carver A."/>
            <person name="Mondo S."/>
            <person name="Pangilinan J."/>
            <person name="Lipzen A."/>
            <person name="He G."/>
            <person name="Amirebrahimi M."/>
            <person name="Grigoriev I.V."/>
            <person name="Miller A.N."/>
        </authorList>
    </citation>
    <scope>NUCLEOTIDE SEQUENCE [LARGE SCALE GENOMIC DNA]</scope>
    <source>
        <strain evidence="4 5">B22-T-1</strain>
    </source>
</reference>
<dbReference type="PANTHER" id="PTHR47990">
    <property type="entry name" value="2-OXOGLUTARATE (2OG) AND FE(II)-DEPENDENT OXYGENASE SUPERFAMILY PROTEIN-RELATED"/>
    <property type="match status" value="1"/>
</dbReference>
<evidence type="ECO:0000313" key="5">
    <source>
        <dbReference type="Proteomes" id="UP000241462"/>
    </source>
</evidence>
<dbReference type="InterPro" id="IPR027443">
    <property type="entry name" value="IPNS-like_sf"/>
</dbReference>
<dbReference type="EMBL" id="KZ678380">
    <property type="protein sequence ID" value="PSS00975.1"/>
    <property type="molecule type" value="Genomic_DNA"/>
</dbReference>
<dbReference type="InterPro" id="IPR044861">
    <property type="entry name" value="IPNS-like_FE2OG_OXY"/>
</dbReference>
<dbReference type="GO" id="GO:0046872">
    <property type="term" value="F:metal ion binding"/>
    <property type="evidence" value="ECO:0007669"/>
    <property type="project" value="UniProtKB-KW"/>
</dbReference>
<evidence type="ECO:0000313" key="4">
    <source>
        <dbReference type="EMBL" id="PSS00975.1"/>
    </source>
</evidence>
<name>A0A2T3AK60_9PEZI</name>
<evidence type="ECO:0000256" key="2">
    <source>
        <dbReference type="RuleBase" id="RU003682"/>
    </source>
</evidence>
<dbReference type="PROSITE" id="PS51471">
    <property type="entry name" value="FE2OG_OXY"/>
    <property type="match status" value="1"/>
</dbReference>
<proteinExistence type="inferred from homology"/>
<keyword evidence="5" id="KW-1185">Reference proteome</keyword>
<dbReference type="SUPFAM" id="SSF51197">
    <property type="entry name" value="Clavaminate synthase-like"/>
    <property type="match status" value="1"/>
</dbReference>
<dbReference type="AlphaFoldDB" id="A0A2T3AK60"/>
<protein>
    <submittedName>
        <fullName evidence="4">Putative 1-aminocyclopropane-1-carboxylate oxidase</fullName>
    </submittedName>
</protein>
<dbReference type="Pfam" id="PF03171">
    <property type="entry name" value="2OG-FeII_Oxy"/>
    <property type="match status" value="1"/>
</dbReference>
<dbReference type="Proteomes" id="UP000241462">
    <property type="component" value="Unassembled WGS sequence"/>
</dbReference>
<gene>
    <name evidence="4" type="ORF">BD289DRAFT_423096</name>
</gene>
<keyword evidence="2" id="KW-0408">Iron</keyword>